<dbReference type="AlphaFoldDB" id="A0A368Z5Y9"/>
<dbReference type="InterPro" id="IPR007371">
    <property type="entry name" value="TPK_catalytic"/>
</dbReference>
<gene>
    <name evidence="7" type="ORF">DFP89_105151</name>
</gene>
<dbReference type="PANTHER" id="PTHR41299:SF1">
    <property type="entry name" value="THIAMINE PYROPHOSPHOKINASE"/>
    <property type="match status" value="1"/>
</dbReference>
<organism evidence="7 8">
    <name type="scientific">Paracoccus lutimaris</name>
    <dbReference type="NCBI Taxonomy" id="1490030"/>
    <lineage>
        <taxon>Bacteria</taxon>
        <taxon>Pseudomonadati</taxon>
        <taxon>Pseudomonadota</taxon>
        <taxon>Alphaproteobacteria</taxon>
        <taxon>Rhodobacterales</taxon>
        <taxon>Paracoccaceae</taxon>
        <taxon>Paracoccus</taxon>
    </lineage>
</organism>
<evidence type="ECO:0000256" key="2">
    <source>
        <dbReference type="ARBA" id="ARBA00022741"/>
    </source>
</evidence>
<accession>A0A368Z5Y9</accession>
<dbReference type="GO" id="GO:0009229">
    <property type="term" value="P:thiamine diphosphate biosynthetic process"/>
    <property type="evidence" value="ECO:0007669"/>
    <property type="project" value="InterPro"/>
</dbReference>
<keyword evidence="4" id="KW-0067">ATP-binding</keyword>
<keyword evidence="8" id="KW-1185">Reference proteome</keyword>
<dbReference type="Gene3D" id="3.40.50.10240">
    <property type="entry name" value="Thiamin pyrophosphokinase, catalytic domain"/>
    <property type="match status" value="1"/>
</dbReference>
<evidence type="ECO:0000256" key="3">
    <source>
        <dbReference type="ARBA" id="ARBA00022777"/>
    </source>
</evidence>
<evidence type="ECO:0000256" key="4">
    <source>
        <dbReference type="ARBA" id="ARBA00022840"/>
    </source>
</evidence>
<dbReference type="Proteomes" id="UP000253345">
    <property type="component" value="Unassembled WGS sequence"/>
</dbReference>
<dbReference type="SUPFAM" id="SSF63862">
    <property type="entry name" value="Thiamin pyrophosphokinase, substrate-binding domain"/>
    <property type="match status" value="1"/>
</dbReference>
<comment type="caution">
    <text evidence="7">The sequence shown here is derived from an EMBL/GenBank/DDBJ whole genome shotgun (WGS) entry which is preliminary data.</text>
</comment>
<dbReference type="GO" id="GO:0006772">
    <property type="term" value="P:thiamine metabolic process"/>
    <property type="evidence" value="ECO:0007669"/>
    <property type="project" value="UniProtKB-UniRule"/>
</dbReference>
<proteinExistence type="predicted"/>
<sequence>MTRLASRQPVTLIGGAPLDPDDLTQALSLAPVVAAADGGADTALANGLVPQAVWGDFDSISARARAEIPPGNLHPVTEQDSTDFEKCLSRIDAPLVIAVGFAGARHDHFLAALSTLSRRIGPPCILIAAEDIITLCPPEIALDLPPGTRLSLFPMGPASGYAQGLKWPIDGLDFAPDARIGTSNAATGPVLLQTEGPMLLILPRAHLVTLARAL</sequence>
<dbReference type="RefSeq" id="WP_114348680.1">
    <property type="nucleotide sequence ID" value="NZ_QPJL01000005.1"/>
</dbReference>
<evidence type="ECO:0000259" key="6">
    <source>
        <dbReference type="Pfam" id="PF04263"/>
    </source>
</evidence>
<keyword evidence="1" id="KW-0808">Transferase</keyword>
<dbReference type="EMBL" id="QPJL01000005">
    <property type="protein sequence ID" value="RCW85884.1"/>
    <property type="molecule type" value="Genomic_DNA"/>
</dbReference>
<dbReference type="OrthoDB" id="7057856at2"/>
<dbReference type="InterPro" id="IPR036371">
    <property type="entry name" value="TPK_B1-bd_sf"/>
</dbReference>
<dbReference type="GO" id="GO:0016301">
    <property type="term" value="F:kinase activity"/>
    <property type="evidence" value="ECO:0007669"/>
    <property type="project" value="UniProtKB-KW"/>
</dbReference>
<dbReference type="PANTHER" id="PTHR41299">
    <property type="entry name" value="THIAMINE PYROPHOSPHOKINASE"/>
    <property type="match status" value="1"/>
</dbReference>
<dbReference type="CDD" id="cd07995">
    <property type="entry name" value="TPK"/>
    <property type="match status" value="1"/>
</dbReference>
<feature type="domain" description="Thiamin pyrophosphokinase catalytic" evidence="6">
    <location>
        <begin position="25"/>
        <end position="118"/>
    </location>
</feature>
<dbReference type="GO" id="GO:0005524">
    <property type="term" value="F:ATP binding"/>
    <property type="evidence" value="ECO:0007669"/>
    <property type="project" value="UniProtKB-KW"/>
</dbReference>
<protein>
    <recommendedName>
        <fullName evidence="5">Thiamine diphosphokinase</fullName>
        <ecNumber evidence="5">2.7.6.2</ecNumber>
    </recommendedName>
</protein>
<dbReference type="EC" id="2.7.6.2" evidence="5"/>
<evidence type="ECO:0000256" key="5">
    <source>
        <dbReference type="NCBIfam" id="TIGR01378"/>
    </source>
</evidence>
<dbReference type="GO" id="GO:0004788">
    <property type="term" value="F:thiamine diphosphokinase activity"/>
    <property type="evidence" value="ECO:0007669"/>
    <property type="project" value="UniProtKB-UniRule"/>
</dbReference>
<dbReference type="SUPFAM" id="SSF63999">
    <property type="entry name" value="Thiamin pyrophosphokinase, catalytic domain"/>
    <property type="match status" value="1"/>
</dbReference>
<keyword evidence="2" id="KW-0547">Nucleotide-binding</keyword>
<dbReference type="NCBIfam" id="TIGR01378">
    <property type="entry name" value="thi_PPkinase"/>
    <property type="match status" value="1"/>
</dbReference>
<dbReference type="Pfam" id="PF04263">
    <property type="entry name" value="TPK_catalytic"/>
    <property type="match status" value="1"/>
</dbReference>
<keyword evidence="3 7" id="KW-0418">Kinase</keyword>
<dbReference type="InterPro" id="IPR053149">
    <property type="entry name" value="TPK"/>
</dbReference>
<evidence type="ECO:0000313" key="7">
    <source>
        <dbReference type="EMBL" id="RCW85884.1"/>
    </source>
</evidence>
<reference evidence="7 8" key="1">
    <citation type="submission" date="2018-07" db="EMBL/GenBank/DDBJ databases">
        <title>Genomic Encyclopedia of Type Strains, Phase III (KMG-III): the genomes of soil and plant-associated and newly described type strains.</title>
        <authorList>
            <person name="Whitman W."/>
        </authorList>
    </citation>
    <scope>NUCLEOTIDE SEQUENCE [LARGE SCALE GENOMIC DNA]</scope>
    <source>
        <strain evidence="7 8">CECT 8525</strain>
    </source>
</reference>
<dbReference type="InterPro" id="IPR006282">
    <property type="entry name" value="Thi_PPkinase"/>
</dbReference>
<name>A0A368Z5Y9_9RHOB</name>
<evidence type="ECO:0000256" key="1">
    <source>
        <dbReference type="ARBA" id="ARBA00022679"/>
    </source>
</evidence>
<evidence type="ECO:0000313" key="8">
    <source>
        <dbReference type="Proteomes" id="UP000253345"/>
    </source>
</evidence>
<dbReference type="InterPro" id="IPR036759">
    <property type="entry name" value="TPK_catalytic_sf"/>
</dbReference>